<keyword evidence="3" id="KW-1185">Reference proteome</keyword>
<proteinExistence type="predicted"/>
<evidence type="ECO:0000256" key="1">
    <source>
        <dbReference type="SAM" id="Phobius"/>
    </source>
</evidence>
<organism evidence="2 3">
    <name type="scientific">Vespula squamosa</name>
    <name type="common">Southern yellow jacket</name>
    <name type="synonym">Wasp</name>
    <dbReference type="NCBI Taxonomy" id="30214"/>
    <lineage>
        <taxon>Eukaryota</taxon>
        <taxon>Metazoa</taxon>
        <taxon>Ecdysozoa</taxon>
        <taxon>Arthropoda</taxon>
        <taxon>Hexapoda</taxon>
        <taxon>Insecta</taxon>
        <taxon>Pterygota</taxon>
        <taxon>Neoptera</taxon>
        <taxon>Endopterygota</taxon>
        <taxon>Hymenoptera</taxon>
        <taxon>Apocrita</taxon>
        <taxon>Aculeata</taxon>
        <taxon>Vespoidea</taxon>
        <taxon>Vespidae</taxon>
        <taxon>Vespinae</taxon>
        <taxon>Vespula</taxon>
    </lineage>
</organism>
<feature type="transmembrane region" description="Helical" evidence="1">
    <location>
        <begin position="20"/>
        <end position="38"/>
    </location>
</feature>
<dbReference type="Proteomes" id="UP001607302">
    <property type="component" value="Unassembled WGS sequence"/>
</dbReference>
<sequence>MTRISYCARVKFMIIHNLSFNFKLTMLKILLNIVIYIYKGIEELICFDIYCSIIVTANGCDNDMILNYFEFL</sequence>
<dbReference type="EMBL" id="JAUDFV010000139">
    <property type="protein sequence ID" value="KAL2724505.1"/>
    <property type="molecule type" value="Genomic_DNA"/>
</dbReference>
<dbReference type="AlphaFoldDB" id="A0ABD2AXU2"/>
<comment type="caution">
    <text evidence="2">The sequence shown here is derived from an EMBL/GenBank/DDBJ whole genome shotgun (WGS) entry which is preliminary data.</text>
</comment>
<evidence type="ECO:0000313" key="2">
    <source>
        <dbReference type="EMBL" id="KAL2724505.1"/>
    </source>
</evidence>
<keyword evidence="1" id="KW-1133">Transmembrane helix</keyword>
<evidence type="ECO:0000313" key="3">
    <source>
        <dbReference type="Proteomes" id="UP001607302"/>
    </source>
</evidence>
<gene>
    <name evidence="2" type="ORF">V1478_009018</name>
</gene>
<accession>A0ABD2AXU2</accession>
<keyword evidence="1" id="KW-0472">Membrane</keyword>
<protein>
    <submittedName>
        <fullName evidence="2">Uncharacterized protein</fullName>
    </submittedName>
</protein>
<reference evidence="2 3" key="1">
    <citation type="journal article" date="2024" name="Ann. Entomol. Soc. Am.">
        <title>Genomic analyses of the southern and eastern yellowjacket wasps (Hymenoptera: Vespidae) reveal evolutionary signatures of social life.</title>
        <authorList>
            <person name="Catto M.A."/>
            <person name="Caine P.B."/>
            <person name="Orr S.E."/>
            <person name="Hunt B.G."/>
            <person name="Goodisman M.A.D."/>
        </authorList>
    </citation>
    <scope>NUCLEOTIDE SEQUENCE [LARGE SCALE GENOMIC DNA]</scope>
    <source>
        <strain evidence="2">233</strain>
        <tissue evidence="2">Head and thorax</tissue>
    </source>
</reference>
<keyword evidence="1" id="KW-0812">Transmembrane</keyword>
<name>A0ABD2AXU2_VESSQ</name>